<organism evidence="2 3">
    <name type="scientific">Cryptosporangium japonicum</name>
    <dbReference type="NCBI Taxonomy" id="80872"/>
    <lineage>
        <taxon>Bacteria</taxon>
        <taxon>Bacillati</taxon>
        <taxon>Actinomycetota</taxon>
        <taxon>Actinomycetes</taxon>
        <taxon>Cryptosporangiales</taxon>
        <taxon>Cryptosporangiaceae</taxon>
        <taxon>Cryptosporangium</taxon>
    </lineage>
</organism>
<dbReference type="Pfam" id="PF17863">
    <property type="entry name" value="AAA_lid_2"/>
    <property type="match status" value="1"/>
</dbReference>
<dbReference type="EMBL" id="BAAAGX010000037">
    <property type="protein sequence ID" value="GAA0277942.1"/>
    <property type="molecule type" value="Genomic_DNA"/>
</dbReference>
<dbReference type="InterPro" id="IPR041628">
    <property type="entry name" value="ChlI/MoxR_AAA_lid"/>
</dbReference>
<dbReference type="InterPro" id="IPR011703">
    <property type="entry name" value="ATPase_AAA-3"/>
</dbReference>
<dbReference type="RefSeq" id="WP_344653909.1">
    <property type="nucleotide sequence ID" value="NZ_BAAAGX010000037.1"/>
</dbReference>
<dbReference type="PANTHER" id="PTHR42759">
    <property type="entry name" value="MOXR FAMILY PROTEIN"/>
    <property type="match status" value="1"/>
</dbReference>
<sequence>MTDDVAGFATDFAAAADAVERVVYGRRDAVENALICLFAQGHLLIEDVPGVGKTSLARSLAATVDVECKRIQFTPDLLPSDITGVSVFRREREDFVFRPGPVLSPVVLADEINRASPKTQAALLEVMEERQVTVDGTAHPAPRPFLVIATQNPIEMDGTYPLPEAQIDRFLMRIRMGYPDHDAETRILRRIRAATPSEPPEPVLGAERLRAHGRLVAGIHVEDVIDDYLVRLVAATRTGNDPEIALGASPRATQALMRVAQVRAAADGRDFVVPEDVKAGAEPVLAHRLRLRPEAELSGVTGSDVVARLLDEVPVPDLVAAGRGAVPGPGASS</sequence>
<comment type="caution">
    <text evidence="2">The sequence shown here is derived from an EMBL/GenBank/DDBJ whole genome shotgun (WGS) entry which is preliminary data.</text>
</comment>
<dbReference type="InterPro" id="IPR050764">
    <property type="entry name" value="CbbQ/NirQ/NorQ/GpvN"/>
</dbReference>
<gene>
    <name evidence="2" type="ORF">GCM10009539_77140</name>
</gene>
<dbReference type="PIRSF" id="PIRSF002849">
    <property type="entry name" value="AAA_ATPase_chaperone_MoxR_prd"/>
    <property type="match status" value="1"/>
</dbReference>
<dbReference type="InterPro" id="IPR027417">
    <property type="entry name" value="P-loop_NTPase"/>
</dbReference>
<evidence type="ECO:0000313" key="2">
    <source>
        <dbReference type="EMBL" id="GAA0277942.1"/>
    </source>
</evidence>
<dbReference type="Pfam" id="PF07726">
    <property type="entry name" value="AAA_3"/>
    <property type="match status" value="1"/>
</dbReference>
<accession>A0ABP3EVN5</accession>
<evidence type="ECO:0000313" key="3">
    <source>
        <dbReference type="Proteomes" id="UP001500967"/>
    </source>
</evidence>
<evidence type="ECO:0000259" key="1">
    <source>
        <dbReference type="SMART" id="SM00382"/>
    </source>
</evidence>
<dbReference type="Gene3D" id="1.10.8.80">
    <property type="entry name" value="Magnesium chelatase subunit I, C-Terminal domain"/>
    <property type="match status" value="1"/>
</dbReference>
<dbReference type="SMART" id="SM00382">
    <property type="entry name" value="AAA"/>
    <property type="match status" value="1"/>
</dbReference>
<keyword evidence="3" id="KW-1185">Reference proteome</keyword>
<dbReference type="Gene3D" id="3.40.50.300">
    <property type="entry name" value="P-loop containing nucleotide triphosphate hydrolases"/>
    <property type="match status" value="1"/>
</dbReference>
<dbReference type="InterPro" id="IPR003593">
    <property type="entry name" value="AAA+_ATPase"/>
</dbReference>
<dbReference type="Proteomes" id="UP001500967">
    <property type="component" value="Unassembled WGS sequence"/>
</dbReference>
<dbReference type="CDD" id="cd00009">
    <property type="entry name" value="AAA"/>
    <property type="match status" value="1"/>
</dbReference>
<protein>
    <submittedName>
        <fullName evidence="2">MoxR family ATPase</fullName>
    </submittedName>
</protein>
<dbReference type="SUPFAM" id="SSF52540">
    <property type="entry name" value="P-loop containing nucleoside triphosphate hydrolases"/>
    <property type="match status" value="1"/>
</dbReference>
<name>A0ABP3EVN5_9ACTN</name>
<reference evidence="3" key="1">
    <citation type="journal article" date="2019" name="Int. J. Syst. Evol. Microbiol.">
        <title>The Global Catalogue of Microorganisms (GCM) 10K type strain sequencing project: providing services to taxonomists for standard genome sequencing and annotation.</title>
        <authorList>
            <consortium name="The Broad Institute Genomics Platform"/>
            <consortium name="The Broad Institute Genome Sequencing Center for Infectious Disease"/>
            <person name="Wu L."/>
            <person name="Ma J."/>
        </authorList>
    </citation>
    <scope>NUCLEOTIDE SEQUENCE [LARGE SCALE GENOMIC DNA]</scope>
    <source>
        <strain evidence="3">JCM 10425</strain>
    </source>
</reference>
<feature type="domain" description="AAA+ ATPase" evidence="1">
    <location>
        <begin position="39"/>
        <end position="180"/>
    </location>
</feature>
<proteinExistence type="predicted"/>
<dbReference type="PANTHER" id="PTHR42759:SF5">
    <property type="entry name" value="METHANOL DEHYDROGENASE REGULATOR"/>
    <property type="match status" value="1"/>
</dbReference>